<dbReference type="STRING" id="33097.A0A150GUN4"/>
<comment type="caution">
    <text evidence="4">The sequence shown here is derived from an EMBL/GenBank/DDBJ whole genome shotgun (WGS) entry which is preliminary data.</text>
</comment>
<dbReference type="PROSITE" id="PS50053">
    <property type="entry name" value="UBIQUITIN_2"/>
    <property type="match status" value="1"/>
</dbReference>
<dbReference type="SUPFAM" id="SSF46934">
    <property type="entry name" value="UBA-like"/>
    <property type="match status" value="2"/>
</dbReference>
<feature type="domain" description="UBA" evidence="2">
    <location>
        <begin position="323"/>
        <end position="363"/>
    </location>
</feature>
<evidence type="ECO:0000313" key="5">
    <source>
        <dbReference type="Proteomes" id="UP000075714"/>
    </source>
</evidence>
<evidence type="ECO:0000256" key="1">
    <source>
        <dbReference type="SAM" id="MobiDB-lite"/>
    </source>
</evidence>
<dbReference type="PROSITE" id="PS50030">
    <property type="entry name" value="UBA"/>
    <property type="match status" value="2"/>
</dbReference>
<dbReference type="GO" id="GO:0031593">
    <property type="term" value="F:polyubiquitin modification-dependent protein binding"/>
    <property type="evidence" value="ECO:0007669"/>
    <property type="project" value="UniProtKB-ARBA"/>
</dbReference>
<gene>
    <name evidence="4" type="ORF">GPECTOR_7g913</name>
</gene>
<dbReference type="EMBL" id="LSYV01000008">
    <property type="protein sequence ID" value="KXZ53463.1"/>
    <property type="molecule type" value="Genomic_DNA"/>
</dbReference>
<evidence type="ECO:0000259" key="2">
    <source>
        <dbReference type="PROSITE" id="PS50030"/>
    </source>
</evidence>
<dbReference type="GO" id="GO:2000058">
    <property type="term" value="P:regulation of ubiquitin-dependent protein catabolic process"/>
    <property type="evidence" value="ECO:0007669"/>
    <property type="project" value="TreeGrafter"/>
</dbReference>
<accession>A0A150GUN4</accession>
<protein>
    <recommendedName>
        <fullName evidence="6">UBA domain-containing protein</fullName>
    </recommendedName>
</protein>
<dbReference type="CDD" id="cd14291">
    <property type="entry name" value="UBA1_NUB1_like"/>
    <property type="match status" value="1"/>
</dbReference>
<feature type="domain" description="UBA" evidence="2">
    <location>
        <begin position="251"/>
        <end position="291"/>
    </location>
</feature>
<evidence type="ECO:0000313" key="4">
    <source>
        <dbReference type="EMBL" id="KXZ53463.1"/>
    </source>
</evidence>
<keyword evidence="5" id="KW-1185">Reference proteome</keyword>
<reference evidence="5" key="1">
    <citation type="journal article" date="2016" name="Nat. Commun.">
        <title>The Gonium pectorale genome demonstrates co-option of cell cycle regulation during the evolution of multicellularity.</title>
        <authorList>
            <person name="Hanschen E.R."/>
            <person name="Marriage T.N."/>
            <person name="Ferris P.J."/>
            <person name="Hamaji T."/>
            <person name="Toyoda A."/>
            <person name="Fujiyama A."/>
            <person name="Neme R."/>
            <person name="Noguchi H."/>
            <person name="Minakuchi Y."/>
            <person name="Suzuki M."/>
            <person name="Kawai-Toyooka H."/>
            <person name="Smith D.R."/>
            <person name="Sparks H."/>
            <person name="Anderson J."/>
            <person name="Bakaric R."/>
            <person name="Luria V."/>
            <person name="Karger A."/>
            <person name="Kirschner M.W."/>
            <person name="Durand P.M."/>
            <person name="Michod R.E."/>
            <person name="Nozaki H."/>
            <person name="Olson B.J."/>
        </authorList>
    </citation>
    <scope>NUCLEOTIDE SEQUENCE [LARGE SCALE GENOMIC DNA]</scope>
    <source>
        <strain evidence="5">NIES-2863</strain>
    </source>
</reference>
<evidence type="ECO:0008006" key="6">
    <source>
        <dbReference type="Google" id="ProtNLM"/>
    </source>
</evidence>
<dbReference type="SMART" id="SM00165">
    <property type="entry name" value="UBA"/>
    <property type="match status" value="2"/>
</dbReference>
<dbReference type="InterPro" id="IPR009060">
    <property type="entry name" value="UBA-like_sf"/>
</dbReference>
<dbReference type="Proteomes" id="UP000075714">
    <property type="component" value="Unassembled WGS sequence"/>
</dbReference>
<feature type="domain" description="Ubiquitin-like" evidence="3">
    <location>
        <begin position="8"/>
        <end position="43"/>
    </location>
</feature>
<dbReference type="Gene3D" id="1.10.8.10">
    <property type="entry name" value="DNA helicase RuvA subunit, C-terminal domain"/>
    <property type="match status" value="1"/>
</dbReference>
<dbReference type="InterPro" id="IPR015940">
    <property type="entry name" value="UBA"/>
</dbReference>
<proteinExistence type="predicted"/>
<organism evidence="4 5">
    <name type="scientific">Gonium pectorale</name>
    <name type="common">Green alga</name>
    <dbReference type="NCBI Taxonomy" id="33097"/>
    <lineage>
        <taxon>Eukaryota</taxon>
        <taxon>Viridiplantae</taxon>
        <taxon>Chlorophyta</taxon>
        <taxon>core chlorophytes</taxon>
        <taxon>Chlorophyceae</taxon>
        <taxon>CS clade</taxon>
        <taxon>Chlamydomonadales</taxon>
        <taxon>Volvocaceae</taxon>
        <taxon>Gonium</taxon>
    </lineage>
</organism>
<dbReference type="InterPro" id="IPR000626">
    <property type="entry name" value="Ubiquitin-like_dom"/>
</dbReference>
<sequence length="561" mass="57733">MGGDAVVKLIVGGRTLQDDTRTLREAGVNAASRVLVTRGAASGDAGAATGAAAAERARRLERVRKAAEALAGRDSRGLSDDIALDVEDQAGTAVAIKPEDRRNLVFGLVLHDKAKATMRRGDYASALEELLLAEEALGLCDPALTSSIDNVPLLLLDLVWAAYKLGDTRRLAVSRERLVKARAGLERAHGPQLERLRTLTGGGAGFSPELATYLRLEVLEGLVAFYGGGPEGRAAAEGNFRAAQAKWRRLQVSDEALAMLQSMGYGLKESRRGLRFSGGDVSAALDFIQKQREADEERNARRRKVADWNHERVHYGKTAGGQYVDPEQLDKLEGLGFPRRLAAEALRKHENRGQDALDELSKPDRRRALELALALQEGLKGTSRAAGGNGGAAGSSSAAPAVAAPSTAATAPAAGGSAADGGDAAAPAANAAALAALKAVAEAMMAATKQAAGSAAAPNAAGTEAGTVASALGAASGAAGAAPMETETQGEGAPGQSSAAEEEDGEKAEVKEAERELVRNVESDPMAAYDIDVSEEGDIIATFLTMLSTGAAAAAGRSTGS</sequence>
<dbReference type="InterPro" id="IPR039749">
    <property type="entry name" value="NUB1"/>
</dbReference>
<feature type="region of interest" description="Disordered" evidence="1">
    <location>
        <begin position="479"/>
        <end position="519"/>
    </location>
</feature>
<dbReference type="AlphaFoldDB" id="A0A150GUN4"/>
<dbReference type="PANTHER" id="PTHR12948">
    <property type="entry name" value="NEDD8 ULTIMATE BUSTER-1 BS4 PROTEIN"/>
    <property type="match status" value="1"/>
</dbReference>
<dbReference type="PANTHER" id="PTHR12948:SF3">
    <property type="entry name" value="NEDD8 ULTIMATE BUSTER 1"/>
    <property type="match status" value="1"/>
</dbReference>
<feature type="compositionally biased region" description="Basic and acidic residues" evidence="1">
    <location>
        <begin position="507"/>
        <end position="519"/>
    </location>
</feature>
<dbReference type="OrthoDB" id="434245at2759"/>
<evidence type="ECO:0000259" key="3">
    <source>
        <dbReference type="PROSITE" id="PS50053"/>
    </source>
</evidence>
<name>A0A150GUN4_GONPE</name>